<reference evidence="1" key="1">
    <citation type="submission" date="2020-10" db="EMBL/GenBank/DDBJ databases">
        <authorList>
            <person name="Gilroy R."/>
        </authorList>
    </citation>
    <scope>NUCLEOTIDE SEQUENCE</scope>
    <source>
        <strain evidence="1">CHK33-4379</strain>
    </source>
</reference>
<sequence>MLEKENLTPFQIQLLLYYLTAEPSKRTVTDSARSLNVSKWVVTRTLDTLDTLEKLNIVERLENRKTVLTVPGVKLAEKYQKQKKVLEKYMQYQDIPPAQIKENALRALAAGFSDEFMDRLAEQESRMHIKEIFAGRRDFHGGDICNYLRDGSYYFPFIIYREQIKNHNNLSMANRGFENPCEVIVKDHEGLVYLAAKTVSAQSMSSKNKMEGRIQKLQYLYDGEFRDGGIGGVLFHDASELPVEGFRSLVAAGYCVFRAAVFLHDFDVGQPKGGRIFHHDVALFIERKLPLGGIVGAWLDFGIRVRIGEIKRADFTVLLAVIKIIIGKNLVQFLVGQFDDLIVFFFRIHFVKPPSLRFILCKNSDRVAKRTNAVNGQDERLRRY</sequence>
<gene>
    <name evidence="1" type="ORF">IAC39_05640</name>
</gene>
<dbReference type="InterPro" id="IPR036390">
    <property type="entry name" value="WH_DNA-bd_sf"/>
</dbReference>
<dbReference type="Proteomes" id="UP000824136">
    <property type="component" value="Unassembled WGS sequence"/>
</dbReference>
<dbReference type="Gene3D" id="1.10.10.10">
    <property type="entry name" value="Winged helix-like DNA-binding domain superfamily/Winged helix DNA-binding domain"/>
    <property type="match status" value="1"/>
</dbReference>
<evidence type="ECO:0008006" key="3">
    <source>
        <dbReference type="Google" id="ProtNLM"/>
    </source>
</evidence>
<proteinExistence type="predicted"/>
<evidence type="ECO:0000313" key="2">
    <source>
        <dbReference type="Proteomes" id="UP000824136"/>
    </source>
</evidence>
<reference evidence="1" key="2">
    <citation type="journal article" date="2021" name="PeerJ">
        <title>Extensive microbial diversity within the chicken gut microbiome revealed by metagenomics and culture.</title>
        <authorList>
            <person name="Gilroy R."/>
            <person name="Ravi A."/>
            <person name="Getino M."/>
            <person name="Pursley I."/>
            <person name="Horton D.L."/>
            <person name="Alikhan N.F."/>
            <person name="Baker D."/>
            <person name="Gharbi K."/>
            <person name="Hall N."/>
            <person name="Watson M."/>
            <person name="Adriaenssens E.M."/>
            <person name="Foster-Nyarko E."/>
            <person name="Jarju S."/>
            <person name="Secka A."/>
            <person name="Antonio M."/>
            <person name="Oren A."/>
            <person name="Chaudhuri R.R."/>
            <person name="La Ragione R."/>
            <person name="Hildebrand F."/>
            <person name="Pallen M.J."/>
        </authorList>
    </citation>
    <scope>NUCLEOTIDE SEQUENCE</scope>
    <source>
        <strain evidence="1">CHK33-4379</strain>
    </source>
</reference>
<evidence type="ECO:0000313" key="1">
    <source>
        <dbReference type="EMBL" id="HIT59171.1"/>
    </source>
</evidence>
<organism evidence="1 2">
    <name type="scientific">Candidatus Faeciplasma pullistercoris</name>
    <dbReference type="NCBI Taxonomy" id="2840800"/>
    <lineage>
        <taxon>Bacteria</taxon>
        <taxon>Bacillati</taxon>
        <taxon>Bacillota</taxon>
        <taxon>Clostridia</taxon>
        <taxon>Eubacteriales</taxon>
        <taxon>Oscillospiraceae</taxon>
        <taxon>Oscillospiraceae incertae sedis</taxon>
        <taxon>Candidatus Faeciplasma</taxon>
    </lineage>
</organism>
<dbReference type="EMBL" id="DVLL01000020">
    <property type="protein sequence ID" value="HIT59171.1"/>
    <property type="molecule type" value="Genomic_DNA"/>
</dbReference>
<accession>A0A9D1GU07</accession>
<dbReference type="InterPro" id="IPR036388">
    <property type="entry name" value="WH-like_DNA-bd_sf"/>
</dbReference>
<dbReference type="SUPFAM" id="SSF46785">
    <property type="entry name" value="Winged helix' DNA-binding domain"/>
    <property type="match status" value="1"/>
</dbReference>
<name>A0A9D1GU07_9FIRM</name>
<dbReference type="AlphaFoldDB" id="A0A9D1GU07"/>
<comment type="caution">
    <text evidence="1">The sequence shown here is derived from an EMBL/GenBank/DDBJ whole genome shotgun (WGS) entry which is preliminary data.</text>
</comment>
<protein>
    <recommendedName>
        <fullName evidence="3">MarR family transcriptional regulator</fullName>
    </recommendedName>
</protein>